<keyword evidence="1" id="KW-0812">Transmembrane</keyword>
<dbReference type="EMBL" id="ML143423">
    <property type="protein sequence ID" value="TBU28239.1"/>
    <property type="molecule type" value="Genomic_DNA"/>
</dbReference>
<dbReference type="Proteomes" id="UP000292957">
    <property type="component" value="Unassembled WGS sequence"/>
</dbReference>
<dbReference type="Pfam" id="PF20151">
    <property type="entry name" value="DUF6533"/>
    <property type="match status" value="1"/>
</dbReference>
<proteinExistence type="predicted"/>
<keyword evidence="1" id="KW-0472">Membrane</keyword>
<evidence type="ECO:0000259" key="2">
    <source>
        <dbReference type="Pfam" id="PF20151"/>
    </source>
</evidence>
<accession>A0A4Q9ML22</accession>
<gene>
    <name evidence="3" type="ORF">BD311DRAFT_839535</name>
</gene>
<organism evidence="3">
    <name type="scientific">Dichomitus squalens</name>
    <dbReference type="NCBI Taxonomy" id="114155"/>
    <lineage>
        <taxon>Eukaryota</taxon>
        <taxon>Fungi</taxon>
        <taxon>Dikarya</taxon>
        <taxon>Basidiomycota</taxon>
        <taxon>Agaricomycotina</taxon>
        <taxon>Agaricomycetes</taxon>
        <taxon>Polyporales</taxon>
        <taxon>Polyporaceae</taxon>
        <taxon>Dichomitus</taxon>
    </lineage>
</organism>
<feature type="transmembrane region" description="Helical" evidence="1">
    <location>
        <begin position="41"/>
        <end position="58"/>
    </location>
</feature>
<feature type="transmembrane region" description="Helical" evidence="1">
    <location>
        <begin position="12"/>
        <end position="29"/>
    </location>
</feature>
<feature type="domain" description="DUF6533" evidence="2">
    <location>
        <begin position="21"/>
        <end position="64"/>
    </location>
</feature>
<evidence type="ECO:0000313" key="3">
    <source>
        <dbReference type="EMBL" id="TBU28239.1"/>
    </source>
</evidence>
<dbReference type="OrthoDB" id="2744098at2759"/>
<sequence>MADNSEVQIASAYFFSDCWVFAATILLVYDYVLTFSSEVTIFWLGGRMSGATILFLLNRYTTLVAQIMNAVPLPSSVKVCTSTSSTAFSQYVAYIVVRDLQYLPWAAFSALRSYALCPGHYRWPVSATVFALSSVPFITNMWVNLYKVSLVNITGVGITPTEPISANTILKRDMTVTVATRSCMIASDLVVLCVTWFRTYETVKLSLRSIGKQTFASILLLNGASHRDTVSSLTAILTSRFLIDLQRTQRKLAGSSRSVSLGELVFQPQTSRNTNRFIGSLGAQLSFHEDSGEENEVEDMS</sequence>
<name>A0A4Q9ML22_9APHY</name>
<reference evidence="3" key="1">
    <citation type="submission" date="2019-01" db="EMBL/GenBank/DDBJ databases">
        <title>Draft genome sequences of three monokaryotic isolates of the white-rot basidiomycete fungus Dichomitus squalens.</title>
        <authorList>
            <consortium name="DOE Joint Genome Institute"/>
            <person name="Lopez S.C."/>
            <person name="Andreopoulos B."/>
            <person name="Pangilinan J."/>
            <person name="Lipzen A."/>
            <person name="Riley R."/>
            <person name="Ahrendt S."/>
            <person name="Ng V."/>
            <person name="Barry K."/>
            <person name="Daum C."/>
            <person name="Grigoriev I.V."/>
            <person name="Hilden K.S."/>
            <person name="Makela M.R."/>
            <person name="de Vries R.P."/>
        </authorList>
    </citation>
    <scope>NUCLEOTIDE SEQUENCE [LARGE SCALE GENOMIC DNA]</scope>
    <source>
        <strain evidence="3">OM18370.1</strain>
    </source>
</reference>
<dbReference type="InterPro" id="IPR045340">
    <property type="entry name" value="DUF6533"/>
</dbReference>
<evidence type="ECO:0000256" key="1">
    <source>
        <dbReference type="SAM" id="Phobius"/>
    </source>
</evidence>
<protein>
    <recommendedName>
        <fullName evidence="2">DUF6533 domain-containing protein</fullName>
    </recommendedName>
</protein>
<keyword evidence="1" id="KW-1133">Transmembrane helix</keyword>
<dbReference type="AlphaFoldDB" id="A0A4Q9ML22"/>